<feature type="domain" description="Histidine kinase" evidence="6">
    <location>
        <begin position="1"/>
        <end position="96"/>
    </location>
</feature>
<evidence type="ECO:0000256" key="4">
    <source>
        <dbReference type="ARBA" id="ARBA00022777"/>
    </source>
</evidence>
<evidence type="ECO:0000256" key="1">
    <source>
        <dbReference type="ARBA" id="ARBA00000085"/>
    </source>
</evidence>
<dbReference type="EMBL" id="JAJBZT010000012">
    <property type="protein sequence ID" value="MCB6185146.1"/>
    <property type="molecule type" value="Genomic_DNA"/>
</dbReference>
<evidence type="ECO:0000256" key="3">
    <source>
        <dbReference type="ARBA" id="ARBA00022679"/>
    </source>
</evidence>
<reference evidence="7" key="1">
    <citation type="submission" date="2021-10" db="EMBL/GenBank/DDBJ databases">
        <title>The complete genome sequence of Leeia sp. TBRC 13508.</title>
        <authorList>
            <person name="Charoenyingcharoen P."/>
            <person name="Yukphan P."/>
        </authorList>
    </citation>
    <scope>NUCLEOTIDE SEQUENCE</scope>
    <source>
        <strain evidence="7">TBRC 13508</strain>
    </source>
</reference>
<keyword evidence="3" id="KW-0808">Transferase</keyword>
<dbReference type="Pfam" id="PF02518">
    <property type="entry name" value="HATPase_c"/>
    <property type="match status" value="1"/>
</dbReference>
<comment type="caution">
    <text evidence="7">The sequence shown here is derived from an EMBL/GenBank/DDBJ whole genome shotgun (WGS) entry which is preliminary data.</text>
</comment>
<evidence type="ECO:0000256" key="5">
    <source>
        <dbReference type="ARBA" id="ARBA00023012"/>
    </source>
</evidence>
<dbReference type="Gene3D" id="3.30.565.10">
    <property type="entry name" value="Histidine kinase-like ATPase, C-terminal domain"/>
    <property type="match status" value="1"/>
</dbReference>
<keyword evidence="8" id="KW-1185">Reference proteome</keyword>
<dbReference type="InterPro" id="IPR003594">
    <property type="entry name" value="HATPase_dom"/>
</dbReference>
<dbReference type="SUPFAM" id="SSF55874">
    <property type="entry name" value="ATPase domain of HSP90 chaperone/DNA topoisomerase II/histidine kinase"/>
    <property type="match status" value="1"/>
</dbReference>
<sequence>MRYTPEAGKIDLSVLCLADSVIIEIIDNGPSIPLNERERVFDPFYQILGSKQIGSGLELSIVAVIAKRISADIALKYANTEDETRIIVSLTLPIQE</sequence>
<comment type="catalytic activity">
    <reaction evidence="1">
        <text>ATP + protein L-histidine = ADP + protein N-phospho-L-histidine.</text>
        <dbReference type="EC" id="2.7.13.3"/>
    </reaction>
</comment>
<evidence type="ECO:0000313" key="7">
    <source>
        <dbReference type="EMBL" id="MCB6185146.1"/>
    </source>
</evidence>
<dbReference type="PANTHER" id="PTHR43711:SF1">
    <property type="entry name" value="HISTIDINE KINASE 1"/>
    <property type="match status" value="1"/>
</dbReference>
<protein>
    <recommendedName>
        <fullName evidence="2">histidine kinase</fullName>
        <ecNumber evidence="2">2.7.13.3</ecNumber>
    </recommendedName>
</protein>
<organism evidence="7 8">
    <name type="scientific">Leeia speluncae</name>
    <dbReference type="NCBI Taxonomy" id="2884804"/>
    <lineage>
        <taxon>Bacteria</taxon>
        <taxon>Pseudomonadati</taxon>
        <taxon>Pseudomonadota</taxon>
        <taxon>Betaproteobacteria</taxon>
        <taxon>Neisseriales</taxon>
        <taxon>Leeiaceae</taxon>
        <taxon>Leeia</taxon>
    </lineage>
</organism>
<dbReference type="PRINTS" id="PR00344">
    <property type="entry name" value="BCTRLSENSOR"/>
</dbReference>
<keyword evidence="5" id="KW-0902">Two-component regulatory system</keyword>
<dbReference type="InterPro" id="IPR004358">
    <property type="entry name" value="Sig_transdc_His_kin-like_C"/>
</dbReference>
<gene>
    <name evidence="7" type="ORF">LIN78_16480</name>
</gene>
<keyword evidence="4" id="KW-0418">Kinase</keyword>
<proteinExistence type="predicted"/>
<dbReference type="InterPro" id="IPR036890">
    <property type="entry name" value="HATPase_C_sf"/>
</dbReference>
<dbReference type="EC" id="2.7.13.3" evidence="2"/>
<evidence type="ECO:0000313" key="8">
    <source>
        <dbReference type="Proteomes" id="UP001165395"/>
    </source>
</evidence>
<dbReference type="InterPro" id="IPR005467">
    <property type="entry name" value="His_kinase_dom"/>
</dbReference>
<dbReference type="Proteomes" id="UP001165395">
    <property type="component" value="Unassembled WGS sequence"/>
</dbReference>
<evidence type="ECO:0000259" key="6">
    <source>
        <dbReference type="PROSITE" id="PS50109"/>
    </source>
</evidence>
<dbReference type="InterPro" id="IPR050736">
    <property type="entry name" value="Sensor_HK_Regulatory"/>
</dbReference>
<evidence type="ECO:0000256" key="2">
    <source>
        <dbReference type="ARBA" id="ARBA00012438"/>
    </source>
</evidence>
<name>A0ABS8DAB2_9NEIS</name>
<accession>A0ABS8DAB2</accession>
<dbReference type="PROSITE" id="PS50109">
    <property type="entry name" value="HIS_KIN"/>
    <property type="match status" value="1"/>
</dbReference>
<dbReference type="PANTHER" id="PTHR43711">
    <property type="entry name" value="TWO-COMPONENT HISTIDINE KINASE"/>
    <property type="match status" value="1"/>
</dbReference>